<organism evidence="2 3">
    <name type="scientific">Nonomuraea corallina</name>
    <dbReference type="NCBI Taxonomy" id="2989783"/>
    <lineage>
        <taxon>Bacteria</taxon>
        <taxon>Bacillati</taxon>
        <taxon>Actinomycetota</taxon>
        <taxon>Actinomycetes</taxon>
        <taxon>Streptosporangiales</taxon>
        <taxon>Streptosporangiaceae</taxon>
        <taxon>Nonomuraea</taxon>
    </lineage>
</organism>
<accession>A0ABT4SCW8</accession>
<dbReference type="Gene3D" id="1.10.150.130">
    <property type="match status" value="1"/>
</dbReference>
<sequence>MTVRSRAALPQPYDGMYAAYATALSGARLAESSKSRYLNRVRAFLTWTAEASARGALGRDPLGDMAAAVGAAHRYQRHLRDGGYAPATIDGMLAAVDDFYARRGIGATGARRERS</sequence>
<evidence type="ECO:0000256" key="1">
    <source>
        <dbReference type="ARBA" id="ARBA00023125"/>
    </source>
</evidence>
<evidence type="ECO:0008006" key="4">
    <source>
        <dbReference type="Google" id="ProtNLM"/>
    </source>
</evidence>
<keyword evidence="1" id="KW-0238">DNA-binding</keyword>
<dbReference type="EMBL" id="JAPNNL010000051">
    <property type="protein sequence ID" value="MDA0634805.1"/>
    <property type="molecule type" value="Genomic_DNA"/>
</dbReference>
<dbReference type="RefSeq" id="WP_270155630.1">
    <property type="nucleotide sequence ID" value="NZ_JAPNNL010000051.1"/>
</dbReference>
<dbReference type="Proteomes" id="UP001144036">
    <property type="component" value="Unassembled WGS sequence"/>
</dbReference>
<proteinExistence type="predicted"/>
<evidence type="ECO:0000313" key="3">
    <source>
        <dbReference type="Proteomes" id="UP001144036"/>
    </source>
</evidence>
<evidence type="ECO:0000313" key="2">
    <source>
        <dbReference type="EMBL" id="MDA0634805.1"/>
    </source>
</evidence>
<dbReference type="InterPro" id="IPR010998">
    <property type="entry name" value="Integrase_recombinase_N"/>
</dbReference>
<keyword evidence="3" id="KW-1185">Reference proteome</keyword>
<reference evidence="2" key="1">
    <citation type="submission" date="2022-11" db="EMBL/GenBank/DDBJ databases">
        <title>Nonomuraea corallina sp. nov., a new species of the genus Nonomuraea isolated from sea side sediment in Thai sea.</title>
        <authorList>
            <person name="Ngamcharungchit C."/>
            <person name="Matsumoto A."/>
            <person name="Suriyachadkun C."/>
            <person name="Panbangred W."/>
            <person name="Inahashi Y."/>
            <person name="Intra B."/>
        </authorList>
    </citation>
    <scope>NUCLEOTIDE SEQUENCE</scope>
    <source>
        <strain evidence="2">MCN248</strain>
    </source>
</reference>
<comment type="caution">
    <text evidence="2">The sequence shown here is derived from an EMBL/GenBank/DDBJ whole genome shotgun (WGS) entry which is preliminary data.</text>
</comment>
<protein>
    <recommendedName>
        <fullName evidence="4">Core-binding (CB) domain-containing protein</fullName>
    </recommendedName>
</protein>
<name>A0ABT4SCW8_9ACTN</name>
<gene>
    <name evidence="2" type="ORF">OUY22_15380</name>
</gene>